<evidence type="ECO:0000256" key="2">
    <source>
        <dbReference type="ARBA" id="ARBA00022679"/>
    </source>
</evidence>
<keyword evidence="1 5" id="KW-0489">Methyltransferase</keyword>
<reference evidence="5" key="1">
    <citation type="journal article" date="2014" name="Int. J. Syst. Evol. Microbiol.">
        <title>Complete genome sequence of Corynebacterium casei LMG S-19264T (=DSM 44701T), isolated from a smear-ripened cheese.</title>
        <authorList>
            <consortium name="US DOE Joint Genome Institute (JGI-PGF)"/>
            <person name="Walter F."/>
            <person name="Albersmeier A."/>
            <person name="Kalinowski J."/>
            <person name="Ruckert C."/>
        </authorList>
    </citation>
    <scope>NUCLEOTIDE SEQUENCE</scope>
    <source>
        <strain evidence="5">CGMCC 4.7299</strain>
    </source>
</reference>
<dbReference type="GO" id="GO:0008168">
    <property type="term" value="F:methyltransferase activity"/>
    <property type="evidence" value="ECO:0007669"/>
    <property type="project" value="UniProtKB-KW"/>
</dbReference>
<dbReference type="SUPFAM" id="SSF53335">
    <property type="entry name" value="S-adenosyl-L-methionine-dependent methyltransferases"/>
    <property type="match status" value="1"/>
</dbReference>
<proteinExistence type="predicted"/>
<dbReference type="AlphaFoldDB" id="A0A8J3FQC6"/>
<organism evidence="5 6">
    <name type="scientific">Mangrovihabitans endophyticus</name>
    <dbReference type="NCBI Taxonomy" id="1751298"/>
    <lineage>
        <taxon>Bacteria</taxon>
        <taxon>Bacillati</taxon>
        <taxon>Actinomycetota</taxon>
        <taxon>Actinomycetes</taxon>
        <taxon>Micromonosporales</taxon>
        <taxon>Micromonosporaceae</taxon>
        <taxon>Mangrovihabitans</taxon>
    </lineage>
</organism>
<dbReference type="InterPro" id="IPR029063">
    <property type="entry name" value="SAM-dependent_MTases_sf"/>
</dbReference>
<feature type="domain" description="Methyltransferase" evidence="4">
    <location>
        <begin position="40"/>
        <end position="132"/>
    </location>
</feature>
<evidence type="ECO:0000313" key="6">
    <source>
        <dbReference type="Proteomes" id="UP000656042"/>
    </source>
</evidence>
<gene>
    <name evidence="5" type="ORF">GCM10012284_48860</name>
</gene>
<dbReference type="CDD" id="cd02440">
    <property type="entry name" value="AdoMet_MTases"/>
    <property type="match status" value="1"/>
</dbReference>
<evidence type="ECO:0000313" key="5">
    <source>
        <dbReference type="EMBL" id="GGL08533.1"/>
    </source>
</evidence>
<keyword evidence="6" id="KW-1185">Reference proteome</keyword>
<keyword evidence="3" id="KW-0949">S-adenosyl-L-methionine</keyword>
<dbReference type="Pfam" id="PF13649">
    <property type="entry name" value="Methyltransf_25"/>
    <property type="match status" value="1"/>
</dbReference>
<dbReference type="PANTHER" id="PTHR43464:SF19">
    <property type="entry name" value="UBIQUINONE BIOSYNTHESIS O-METHYLTRANSFERASE, MITOCHONDRIAL"/>
    <property type="match status" value="1"/>
</dbReference>
<comment type="caution">
    <text evidence="5">The sequence shown here is derived from an EMBL/GenBank/DDBJ whole genome shotgun (WGS) entry which is preliminary data.</text>
</comment>
<name>A0A8J3FQC6_9ACTN</name>
<sequence length="258" mass="27828">MVDAQFAHPRLAQLYDPLEAGRPDLDVYAAMAGEFAAHSVLDVGCGTGTFACMLAEDGHAVIGVDPAAASLAIARGKPGADRVRWIHGYATDLPTLHVDLITMTGNVAQVFRTDADWAATLRATHAALRPGGRLVFETRDPAARAWESWNRAATYEQASVPGIGELAHWGEVTRVDGAFVTFRHVFLFASDGARLVSESTLRFRTREEVTTSLADCGFEVAEVRDAPDRPGKEMVFIARRAAGQPGERRRSGVAQARA</sequence>
<reference evidence="5" key="2">
    <citation type="submission" date="2020-09" db="EMBL/GenBank/DDBJ databases">
        <authorList>
            <person name="Sun Q."/>
            <person name="Zhou Y."/>
        </authorList>
    </citation>
    <scope>NUCLEOTIDE SEQUENCE</scope>
    <source>
        <strain evidence="5">CGMCC 4.7299</strain>
    </source>
</reference>
<accession>A0A8J3FQC6</accession>
<dbReference type="GO" id="GO:0032259">
    <property type="term" value="P:methylation"/>
    <property type="evidence" value="ECO:0007669"/>
    <property type="project" value="UniProtKB-KW"/>
</dbReference>
<dbReference type="InterPro" id="IPR041698">
    <property type="entry name" value="Methyltransf_25"/>
</dbReference>
<dbReference type="Proteomes" id="UP000656042">
    <property type="component" value="Unassembled WGS sequence"/>
</dbReference>
<dbReference type="RefSeq" id="WP_189081641.1">
    <property type="nucleotide sequence ID" value="NZ_BMMX01000030.1"/>
</dbReference>
<keyword evidence="2" id="KW-0808">Transferase</keyword>
<dbReference type="Gene3D" id="3.40.50.150">
    <property type="entry name" value="Vaccinia Virus protein VP39"/>
    <property type="match status" value="1"/>
</dbReference>
<evidence type="ECO:0000256" key="3">
    <source>
        <dbReference type="ARBA" id="ARBA00022691"/>
    </source>
</evidence>
<evidence type="ECO:0000259" key="4">
    <source>
        <dbReference type="Pfam" id="PF13649"/>
    </source>
</evidence>
<dbReference type="EMBL" id="BMMX01000030">
    <property type="protein sequence ID" value="GGL08533.1"/>
    <property type="molecule type" value="Genomic_DNA"/>
</dbReference>
<evidence type="ECO:0000256" key="1">
    <source>
        <dbReference type="ARBA" id="ARBA00022603"/>
    </source>
</evidence>
<protein>
    <submittedName>
        <fullName evidence="5">Methyltransferase</fullName>
    </submittedName>
</protein>
<dbReference type="PANTHER" id="PTHR43464">
    <property type="entry name" value="METHYLTRANSFERASE"/>
    <property type="match status" value="1"/>
</dbReference>